<evidence type="ECO:0000256" key="2">
    <source>
        <dbReference type="ARBA" id="ARBA00005377"/>
    </source>
</evidence>
<evidence type="ECO:0000256" key="4">
    <source>
        <dbReference type="ARBA" id="ARBA00022692"/>
    </source>
</evidence>
<comment type="similarity">
    <text evidence="2">Belongs to the ERG28 family.</text>
</comment>
<evidence type="ECO:0000256" key="6">
    <source>
        <dbReference type="ARBA" id="ARBA00022955"/>
    </source>
</evidence>
<evidence type="ECO:0000256" key="12">
    <source>
        <dbReference type="ARBA" id="ARBA00023221"/>
    </source>
</evidence>
<dbReference type="GO" id="GO:0030674">
    <property type="term" value="F:protein-macromolecule adaptor activity"/>
    <property type="evidence" value="ECO:0007669"/>
    <property type="project" value="TreeGrafter"/>
</dbReference>
<evidence type="ECO:0000256" key="5">
    <source>
        <dbReference type="ARBA" id="ARBA00022824"/>
    </source>
</evidence>
<keyword evidence="10 13" id="KW-0472">Membrane</keyword>
<dbReference type="GeneID" id="27370132"/>
<feature type="transmembrane region" description="Helical" evidence="13">
    <location>
        <begin position="57"/>
        <end position="76"/>
    </location>
</feature>
<dbReference type="eggNOG" id="KOG3455">
    <property type="taxonomic scope" value="Eukaryota"/>
</dbReference>
<dbReference type="OrthoDB" id="6485510at2759"/>
<reference evidence="14 15" key="1">
    <citation type="journal article" date="2012" name="Nat. Commun.">
        <title>A multi-omic map of the lipid-producing yeast Rhodosporidium toruloides.</title>
        <authorList>
            <person name="Zhu Z."/>
            <person name="Zhang S."/>
            <person name="Liu H."/>
            <person name="Shen H."/>
            <person name="Lin X."/>
            <person name="Yang F."/>
            <person name="Zhou Y.J."/>
            <person name="Jin G."/>
            <person name="Ye M."/>
            <person name="Zou H."/>
            <person name="Zou H."/>
            <person name="Zhao Z.K."/>
        </authorList>
    </citation>
    <scope>NUCLEOTIDE SEQUENCE [LARGE SCALE GENOMIC DNA]</scope>
    <source>
        <strain evidence="14 15">NP11</strain>
    </source>
</reference>
<dbReference type="InterPro" id="IPR005352">
    <property type="entry name" value="Erg28"/>
</dbReference>
<keyword evidence="11" id="KW-1207">Sterol metabolism</keyword>
<comment type="subcellular location">
    <subcellularLocation>
        <location evidence="1">Endoplasmic reticulum membrane</location>
        <topology evidence="1">Multi-pass membrane protein</topology>
    </subcellularLocation>
</comment>
<evidence type="ECO:0000256" key="8">
    <source>
        <dbReference type="ARBA" id="ARBA00023011"/>
    </source>
</evidence>
<sequence>MDKLAQYLPPTSGGNLPNWMLFVSGLAIFNGVQNYLTTRLTAQVYARRPAWVNPLQARLFGVWTLMSAFVRLYAAYHIHSKPIYDLTIISYILALGHFASEALVFRTVGLKGVFFPFVVASSSLYWMITRAFPFRAPYASLAHDIPSSSSAEYDFYVRL</sequence>
<accession>M7XJR0</accession>
<keyword evidence="12" id="KW-0753">Steroid metabolism</keyword>
<evidence type="ECO:0000256" key="9">
    <source>
        <dbReference type="ARBA" id="ARBA00023098"/>
    </source>
</evidence>
<feature type="transmembrane region" description="Helical" evidence="13">
    <location>
        <begin position="88"/>
        <end position="105"/>
    </location>
</feature>
<proteinExistence type="inferred from homology"/>
<keyword evidence="15" id="KW-1185">Reference proteome</keyword>
<keyword evidence="7 13" id="KW-1133">Transmembrane helix</keyword>
<dbReference type="Proteomes" id="UP000016926">
    <property type="component" value="Unassembled WGS sequence"/>
</dbReference>
<organism evidence="14 15">
    <name type="scientific">Rhodotorula toruloides (strain NP11)</name>
    <name type="common">Yeast</name>
    <name type="synonym">Rhodosporidium toruloides</name>
    <dbReference type="NCBI Taxonomy" id="1130832"/>
    <lineage>
        <taxon>Eukaryota</taxon>
        <taxon>Fungi</taxon>
        <taxon>Dikarya</taxon>
        <taxon>Basidiomycota</taxon>
        <taxon>Pucciniomycotina</taxon>
        <taxon>Microbotryomycetes</taxon>
        <taxon>Sporidiobolales</taxon>
        <taxon>Sporidiobolaceae</taxon>
        <taxon>Rhodotorula</taxon>
    </lineage>
</organism>
<name>M7XJR0_RHOT1</name>
<protein>
    <submittedName>
        <fullName evidence="14">Ergosterol biosynthetic protein 28</fullName>
    </submittedName>
</protein>
<gene>
    <name evidence="14" type="ORF">RHTO_06119</name>
</gene>
<evidence type="ECO:0000313" key="15">
    <source>
        <dbReference type="Proteomes" id="UP000016926"/>
    </source>
</evidence>
<evidence type="ECO:0000256" key="1">
    <source>
        <dbReference type="ARBA" id="ARBA00004477"/>
    </source>
</evidence>
<dbReference type="PANTHER" id="PTHR15451">
    <property type="entry name" value="ERGOSTEROL BIOSYNTHETIC PROTEIN 28-RELATED"/>
    <property type="match status" value="1"/>
</dbReference>
<feature type="transmembrane region" description="Helical" evidence="13">
    <location>
        <begin position="16"/>
        <end position="36"/>
    </location>
</feature>
<dbReference type="GO" id="GO:0005789">
    <property type="term" value="C:endoplasmic reticulum membrane"/>
    <property type="evidence" value="ECO:0007669"/>
    <property type="project" value="UniProtKB-SubCell"/>
</dbReference>
<dbReference type="PANTHER" id="PTHR15451:SF19">
    <property type="entry name" value="ERGOSTEROL BIOSYNTHETIC PROTEIN 28 HOMOLOG"/>
    <property type="match status" value="1"/>
</dbReference>
<evidence type="ECO:0000256" key="3">
    <source>
        <dbReference type="ARBA" id="ARBA00022516"/>
    </source>
</evidence>
<keyword evidence="4 13" id="KW-0812">Transmembrane</keyword>
<evidence type="ECO:0000256" key="11">
    <source>
        <dbReference type="ARBA" id="ARBA00023166"/>
    </source>
</evidence>
<dbReference type="GO" id="GO:0016126">
    <property type="term" value="P:sterol biosynthetic process"/>
    <property type="evidence" value="ECO:0007669"/>
    <property type="project" value="UniProtKB-KW"/>
</dbReference>
<dbReference type="RefSeq" id="XP_016275233.1">
    <property type="nucleotide sequence ID" value="XM_016419780.1"/>
</dbReference>
<keyword evidence="3" id="KW-0444">Lipid biosynthesis</keyword>
<keyword evidence="6" id="KW-0752">Steroid biosynthesis</keyword>
<dbReference type="HOGENOM" id="CLU_114589_0_0_1"/>
<evidence type="ECO:0000256" key="13">
    <source>
        <dbReference type="SAM" id="Phobius"/>
    </source>
</evidence>
<feature type="transmembrane region" description="Helical" evidence="13">
    <location>
        <begin position="112"/>
        <end position="128"/>
    </location>
</feature>
<keyword evidence="5" id="KW-0256">Endoplasmic reticulum</keyword>
<evidence type="ECO:0000313" key="14">
    <source>
        <dbReference type="EMBL" id="EMS24114.1"/>
    </source>
</evidence>
<evidence type="ECO:0000256" key="10">
    <source>
        <dbReference type="ARBA" id="ARBA00023136"/>
    </source>
</evidence>
<dbReference type="AlphaFoldDB" id="M7XJR0"/>
<evidence type="ECO:0000256" key="7">
    <source>
        <dbReference type="ARBA" id="ARBA00022989"/>
    </source>
</evidence>
<dbReference type="EMBL" id="KB722645">
    <property type="protein sequence ID" value="EMS24114.1"/>
    <property type="molecule type" value="Genomic_DNA"/>
</dbReference>
<dbReference type="Pfam" id="PF03694">
    <property type="entry name" value="Erg28"/>
    <property type="match status" value="1"/>
</dbReference>
<keyword evidence="9" id="KW-0443">Lipid metabolism</keyword>
<keyword evidence="8" id="KW-0756">Sterol biosynthesis</keyword>